<sequence>MLDHEHTSLALAQRCSGVPDGTPLFSSLLNYRHNELPSNGDTIASGIEILRTQERTNYPSMLSVEDYGTALGLTTQIVQLLNPSRMSDYMHQALSNLAKALEHTPNIPVRQLDILPVYERELLLETWNATKAPYSDRQCIHQLFEV</sequence>
<reference evidence="1 2" key="1">
    <citation type="submission" date="2023-04" db="EMBL/GenBank/DDBJ databases">
        <title>Genome of Basidiobolus ranarum AG-B5.</title>
        <authorList>
            <person name="Stajich J.E."/>
            <person name="Carter-House D."/>
            <person name="Gryganskyi A."/>
        </authorList>
    </citation>
    <scope>NUCLEOTIDE SEQUENCE [LARGE SCALE GENOMIC DNA]</scope>
    <source>
        <strain evidence="1 2">AG-B5</strain>
    </source>
</reference>
<proteinExistence type="predicted"/>
<evidence type="ECO:0000313" key="1">
    <source>
        <dbReference type="EMBL" id="KAK9768274.1"/>
    </source>
</evidence>
<accession>A0ABR2X3C5</accession>
<dbReference type="SUPFAM" id="SSF52777">
    <property type="entry name" value="CoA-dependent acyltransferases"/>
    <property type="match status" value="1"/>
</dbReference>
<name>A0ABR2X3C5_9FUNG</name>
<comment type="caution">
    <text evidence="1">The sequence shown here is derived from an EMBL/GenBank/DDBJ whole genome shotgun (WGS) entry which is preliminary data.</text>
</comment>
<dbReference type="Proteomes" id="UP001479436">
    <property type="component" value="Unassembled WGS sequence"/>
</dbReference>
<evidence type="ECO:0000313" key="2">
    <source>
        <dbReference type="Proteomes" id="UP001479436"/>
    </source>
</evidence>
<protein>
    <submittedName>
        <fullName evidence="1">Uncharacterized protein</fullName>
    </submittedName>
</protein>
<keyword evidence="2" id="KW-1185">Reference proteome</keyword>
<gene>
    <name evidence="1" type="ORF">K7432_001188</name>
</gene>
<dbReference type="EMBL" id="JASJQH010000025">
    <property type="protein sequence ID" value="KAK9768274.1"/>
    <property type="molecule type" value="Genomic_DNA"/>
</dbReference>
<dbReference type="Gene3D" id="3.30.559.30">
    <property type="entry name" value="Nonribosomal peptide synthetase, condensation domain"/>
    <property type="match status" value="1"/>
</dbReference>
<organism evidence="1 2">
    <name type="scientific">Basidiobolus ranarum</name>
    <dbReference type="NCBI Taxonomy" id="34480"/>
    <lineage>
        <taxon>Eukaryota</taxon>
        <taxon>Fungi</taxon>
        <taxon>Fungi incertae sedis</taxon>
        <taxon>Zoopagomycota</taxon>
        <taxon>Entomophthoromycotina</taxon>
        <taxon>Basidiobolomycetes</taxon>
        <taxon>Basidiobolales</taxon>
        <taxon>Basidiobolaceae</taxon>
        <taxon>Basidiobolus</taxon>
    </lineage>
</organism>